<comment type="caution">
    <text evidence="1">The sequence shown here is derived from an EMBL/GenBank/DDBJ whole genome shotgun (WGS) entry which is preliminary data.</text>
</comment>
<gene>
    <name evidence="1" type="ORF">RN001_015903</name>
</gene>
<proteinExistence type="predicted"/>
<dbReference type="EMBL" id="JARPUR010000008">
    <property type="protein sequence ID" value="KAK4871779.1"/>
    <property type="molecule type" value="Genomic_DNA"/>
</dbReference>
<protein>
    <submittedName>
        <fullName evidence="1">Uncharacterized protein</fullName>
    </submittedName>
</protein>
<sequence length="80" mass="8473">MGQQKKDSGINFDGRKDKTLAVEKIGSSYHSKKITEQHMVLVAEPGSTYLGHVTPSSGSASSIKTMGCDGTVVNTGFNIL</sequence>
<accession>A0AAN7NXD3</accession>
<reference evidence="2" key="1">
    <citation type="submission" date="2023-01" db="EMBL/GenBank/DDBJ databases">
        <title>Key to firefly adult light organ development and bioluminescence: homeobox transcription factors regulate luciferase expression and transportation to peroxisome.</title>
        <authorList>
            <person name="Fu X."/>
        </authorList>
    </citation>
    <scope>NUCLEOTIDE SEQUENCE [LARGE SCALE GENOMIC DNA]</scope>
</reference>
<dbReference type="AlphaFoldDB" id="A0AAN7NXD3"/>
<dbReference type="Proteomes" id="UP001353858">
    <property type="component" value="Unassembled WGS sequence"/>
</dbReference>
<evidence type="ECO:0000313" key="2">
    <source>
        <dbReference type="Proteomes" id="UP001353858"/>
    </source>
</evidence>
<evidence type="ECO:0000313" key="1">
    <source>
        <dbReference type="EMBL" id="KAK4871779.1"/>
    </source>
</evidence>
<organism evidence="1 2">
    <name type="scientific">Aquatica leii</name>
    <dbReference type="NCBI Taxonomy" id="1421715"/>
    <lineage>
        <taxon>Eukaryota</taxon>
        <taxon>Metazoa</taxon>
        <taxon>Ecdysozoa</taxon>
        <taxon>Arthropoda</taxon>
        <taxon>Hexapoda</taxon>
        <taxon>Insecta</taxon>
        <taxon>Pterygota</taxon>
        <taxon>Neoptera</taxon>
        <taxon>Endopterygota</taxon>
        <taxon>Coleoptera</taxon>
        <taxon>Polyphaga</taxon>
        <taxon>Elateriformia</taxon>
        <taxon>Elateroidea</taxon>
        <taxon>Lampyridae</taxon>
        <taxon>Luciolinae</taxon>
        <taxon>Aquatica</taxon>
    </lineage>
</organism>
<keyword evidence="2" id="KW-1185">Reference proteome</keyword>
<name>A0AAN7NXD3_9COLE</name>